<comment type="caution">
    <text evidence="2">The sequence shown here is derived from an EMBL/GenBank/DDBJ whole genome shotgun (WGS) entry which is preliminary data.</text>
</comment>
<sequence>MSWWRQDQAAPLSNPPRQPPPPPAATDINVTIIDNPVVNRNPPAENMDNMVILLATDNRRDGGQRRINSGMVHAAFSRRFPEDNHTKEQLKNRPANAITPPVKRHKRVEVESWKQNVVKIKRLKGEAYKKKNGQDKQERKLGQLCTSEFCRKSSLRRCELINEEQRKSIFDKFWSMQSWTERHLYIQTLVVKNDVKQKKVNHGHSSRQCSLKYRLKLPDGSAMPVCKKLFASTFGVPERTIASWLEDSMNSKQPKPKSPLSGKTAAIADSDQGFLNQWLAGLPTVPSHYCRNTPTYQNKKFLEPGTTIANLHREYKDAANSSGHRAVCIKLFSEAFHKLNFSVFVPRKDQCDQCLSAKHGNINNETYLAHIQAKNEARAEKSKDKANASPKKSVWTLNVQAVLTCPKTKASALYYKTKLQVHNLSFYNLHTHDGYCYVWDETEGDVNSEMFAYLQYKHFSGVLDCHPEIEEIIVWSDGCAYQNRNMEVDSMHAVIEKRIVGNIYTPRDYIVIMETARTRPAPYVVKPVYHHKVLKLNGAYVKSIIPGKKVGDRTVFRLRALEYKQSGKVSFKLSFSDELSWKVLPQRVNNPTKPFEWVRHFESQLPIKSRKFNDLQSMKPVLPLWAHGFYDALPQDSE</sequence>
<accession>A0A6S7G1V3</accession>
<name>A0A6S7G1V3_PARCT</name>
<evidence type="ECO:0000256" key="1">
    <source>
        <dbReference type="SAM" id="MobiDB-lite"/>
    </source>
</evidence>
<dbReference type="AlphaFoldDB" id="A0A6S7G1V3"/>
<feature type="region of interest" description="Disordered" evidence="1">
    <location>
        <begin position="1"/>
        <end position="25"/>
    </location>
</feature>
<proteinExistence type="predicted"/>
<dbReference type="PANTHER" id="PTHR10773">
    <property type="entry name" value="DNA-DIRECTED RNA POLYMERASES I, II, AND III SUBUNIT RPABC2"/>
    <property type="match status" value="1"/>
</dbReference>
<protein>
    <submittedName>
        <fullName evidence="2">Uncharacterized protein</fullName>
    </submittedName>
</protein>
<keyword evidence="3" id="KW-1185">Reference proteome</keyword>
<gene>
    <name evidence="2" type="ORF">PACLA_8A042379</name>
</gene>
<feature type="compositionally biased region" description="Pro residues" evidence="1">
    <location>
        <begin position="13"/>
        <end position="24"/>
    </location>
</feature>
<evidence type="ECO:0000313" key="2">
    <source>
        <dbReference type="EMBL" id="CAB3979941.1"/>
    </source>
</evidence>
<reference evidence="2" key="1">
    <citation type="submission" date="2020-04" db="EMBL/GenBank/DDBJ databases">
        <authorList>
            <person name="Alioto T."/>
            <person name="Alioto T."/>
            <person name="Gomez Garrido J."/>
        </authorList>
    </citation>
    <scope>NUCLEOTIDE SEQUENCE</scope>
    <source>
        <strain evidence="2">A484AB</strain>
    </source>
</reference>
<organism evidence="2 3">
    <name type="scientific">Paramuricea clavata</name>
    <name type="common">Red gorgonian</name>
    <name type="synonym">Violescent sea-whip</name>
    <dbReference type="NCBI Taxonomy" id="317549"/>
    <lineage>
        <taxon>Eukaryota</taxon>
        <taxon>Metazoa</taxon>
        <taxon>Cnidaria</taxon>
        <taxon>Anthozoa</taxon>
        <taxon>Octocorallia</taxon>
        <taxon>Malacalcyonacea</taxon>
        <taxon>Plexauridae</taxon>
        <taxon>Paramuricea</taxon>
    </lineage>
</organism>
<evidence type="ECO:0000313" key="3">
    <source>
        <dbReference type="Proteomes" id="UP001152795"/>
    </source>
</evidence>
<dbReference type="PANTHER" id="PTHR10773:SF19">
    <property type="match status" value="1"/>
</dbReference>
<dbReference type="Proteomes" id="UP001152795">
    <property type="component" value="Unassembled WGS sequence"/>
</dbReference>
<dbReference type="EMBL" id="CACRXK020000243">
    <property type="protein sequence ID" value="CAB3979941.1"/>
    <property type="molecule type" value="Genomic_DNA"/>
</dbReference>
<dbReference type="OrthoDB" id="7367179at2759"/>